<organism evidence="9 10">
    <name type="scientific">Nannocystis pusilla</name>
    <dbReference type="NCBI Taxonomy" id="889268"/>
    <lineage>
        <taxon>Bacteria</taxon>
        <taxon>Pseudomonadati</taxon>
        <taxon>Myxococcota</taxon>
        <taxon>Polyangia</taxon>
        <taxon>Nannocystales</taxon>
        <taxon>Nannocystaceae</taxon>
        <taxon>Nannocystis</taxon>
    </lineage>
</organism>
<proteinExistence type="predicted"/>
<gene>
    <name evidence="9" type="ORF">K7C98_07165</name>
</gene>
<feature type="domain" description="Protein kinase" evidence="8">
    <location>
        <begin position="77"/>
        <end position="387"/>
    </location>
</feature>
<evidence type="ECO:0000256" key="1">
    <source>
        <dbReference type="ARBA" id="ARBA00022679"/>
    </source>
</evidence>
<dbReference type="PANTHER" id="PTHR43289">
    <property type="entry name" value="MITOGEN-ACTIVATED PROTEIN KINASE KINASE KINASE 20-RELATED"/>
    <property type="match status" value="1"/>
</dbReference>
<keyword evidence="4 5" id="KW-0067">ATP-binding</keyword>
<dbReference type="PROSITE" id="PS00108">
    <property type="entry name" value="PROTEIN_KINASE_ST"/>
    <property type="match status" value="1"/>
</dbReference>
<dbReference type="InterPro" id="IPR011990">
    <property type="entry name" value="TPR-like_helical_dom_sf"/>
</dbReference>
<dbReference type="EMBL" id="JAIRAU010000002">
    <property type="protein sequence ID" value="MBZ5709033.1"/>
    <property type="molecule type" value="Genomic_DNA"/>
</dbReference>
<name>A0ABS7TLC3_9BACT</name>
<protein>
    <submittedName>
        <fullName evidence="9">Tetratricopeptide repeat protein</fullName>
    </submittedName>
</protein>
<evidence type="ECO:0000313" key="10">
    <source>
        <dbReference type="Proteomes" id="UP001139031"/>
    </source>
</evidence>
<evidence type="ECO:0000256" key="2">
    <source>
        <dbReference type="ARBA" id="ARBA00022741"/>
    </source>
</evidence>
<feature type="region of interest" description="Disordered" evidence="6">
    <location>
        <begin position="1"/>
        <end position="44"/>
    </location>
</feature>
<dbReference type="Pfam" id="PF00069">
    <property type="entry name" value="Pkinase"/>
    <property type="match status" value="1"/>
</dbReference>
<evidence type="ECO:0000256" key="4">
    <source>
        <dbReference type="ARBA" id="ARBA00022840"/>
    </source>
</evidence>
<accession>A0ABS7TLC3</accession>
<dbReference type="InterPro" id="IPR019734">
    <property type="entry name" value="TPR_rpt"/>
</dbReference>
<keyword evidence="10" id="KW-1185">Reference proteome</keyword>
<keyword evidence="7" id="KW-0812">Transmembrane</keyword>
<evidence type="ECO:0000256" key="3">
    <source>
        <dbReference type="ARBA" id="ARBA00022777"/>
    </source>
</evidence>
<dbReference type="InterPro" id="IPR017441">
    <property type="entry name" value="Protein_kinase_ATP_BS"/>
</dbReference>
<dbReference type="SMART" id="SM00028">
    <property type="entry name" value="TPR"/>
    <property type="match status" value="7"/>
</dbReference>
<feature type="transmembrane region" description="Helical" evidence="7">
    <location>
        <begin position="393"/>
        <end position="414"/>
    </location>
</feature>
<dbReference type="InterPro" id="IPR000719">
    <property type="entry name" value="Prot_kinase_dom"/>
</dbReference>
<comment type="caution">
    <text evidence="9">The sequence shown here is derived from an EMBL/GenBank/DDBJ whole genome shotgun (WGS) entry which is preliminary data.</text>
</comment>
<evidence type="ECO:0000256" key="7">
    <source>
        <dbReference type="SAM" id="Phobius"/>
    </source>
</evidence>
<dbReference type="PROSITE" id="PS00107">
    <property type="entry name" value="PROTEIN_KINASE_ATP"/>
    <property type="match status" value="1"/>
</dbReference>
<keyword evidence="3" id="KW-0418">Kinase</keyword>
<reference evidence="9" key="1">
    <citation type="submission" date="2021-08" db="EMBL/GenBank/DDBJ databases">
        <authorList>
            <person name="Stevens D.C."/>
        </authorList>
    </citation>
    <scope>NUCLEOTIDE SEQUENCE</scope>
    <source>
        <strain evidence="9">DSM 53165</strain>
    </source>
</reference>
<feature type="binding site" evidence="5">
    <location>
        <position position="106"/>
    </location>
    <ligand>
        <name>ATP</name>
        <dbReference type="ChEBI" id="CHEBI:30616"/>
    </ligand>
</feature>
<keyword evidence="7" id="KW-1133">Transmembrane helix</keyword>
<dbReference type="InterPro" id="IPR011009">
    <property type="entry name" value="Kinase-like_dom_sf"/>
</dbReference>
<dbReference type="SUPFAM" id="SSF48452">
    <property type="entry name" value="TPR-like"/>
    <property type="match status" value="3"/>
</dbReference>
<evidence type="ECO:0000313" key="9">
    <source>
        <dbReference type="EMBL" id="MBZ5709033.1"/>
    </source>
</evidence>
<evidence type="ECO:0000259" key="8">
    <source>
        <dbReference type="PROSITE" id="PS50011"/>
    </source>
</evidence>
<dbReference type="RefSeq" id="WP_224190810.1">
    <property type="nucleotide sequence ID" value="NZ_JAIRAU010000002.1"/>
</dbReference>
<keyword evidence="7" id="KW-0472">Membrane</keyword>
<dbReference type="SUPFAM" id="SSF56112">
    <property type="entry name" value="Protein kinase-like (PK-like)"/>
    <property type="match status" value="1"/>
</dbReference>
<dbReference type="Gene3D" id="3.30.200.20">
    <property type="entry name" value="Phosphorylase Kinase, domain 1"/>
    <property type="match status" value="1"/>
</dbReference>
<dbReference type="Proteomes" id="UP001139031">
    <property type="component" value="Unassembled WGS sequence"/>
</dbReference>
<dbReference type="PROSITE" id="PS50011">
    <property type="entry name" value="PROTEIN_KINASE_DOM"/>
    <property type="match status" value="1"/>
</dbReference>
<evidence type="ECO:0000256" key="5">
    <source>
        <dbReference type="PROSITE-ProRule" id="PRU10141"/>
    </source>
</evidence>
<dbReference type="Gene3D" id="1.25.40.10">
    <property type="entry name" value="Tetratricopeptide repeat domain"/>
    <property type="match status" value="3"/>
</dbReference>
<dbReference type="Gene3D" id="1.10.510.10">
    <property type="entry name" value="Transferase(Phosphotransferase) domain 1"/>
    <property type="match status" value="1"/>
</dbReference>
<keyword evidence="1" id="KW-0808">Transferase</keyword>
<dbReference type="CDD" id="cd14014">
    <property type="entry name" value="STKc_PknB_like"/>
    <property type="match status" value="1"/>
</dbReference>
<dbReference type="InterPro" id="IPR008271">
    <property type="entry name" value="Ser/Thr_kinase_AS"/>
</dbReference>
<dbReference type="PANTHER" id="PTHR43289:SF34">
    <property type="entry name" value="SERINE_THREONINE-PROTEIN KINASE YBDM-RELATED"/>
    <property type="match status" value="1"/>
</dbReference>
<evidence type="ECO:0000256" key="6">
    <source>
        <dbReference type="SAM" id="MobiDB-lite"/>
    </source>
</evidence>
<dbReference type="Pfam" id="PF13424">
    <property type="entry name" value="TPR_12"/>
    <property type="match status" value="2"/>
</dbReference>
<keyword evidence="2 5" id="KW-0547">Nucleotide-binding</keyword>
<sequence>MSRPGGDPTPRSSGPDPDPTLVGDRPPRPDFATDETLAGDLSPQAGAVPLHLEQTARPELDRSSLSQRERALQLTRYVLVRRLGAGGMGVVYLAYDPSLDRKVAIKLLRVAPGDGPAQAAHARLLREAQALARLSHGNVVAVHDVGSYDAEALTTLRMGPGRAQPVPQDRERQAAGVFLVMEYVPGITLAQWLDERVRGVREVVEVFVAAGRGLVAAHAVGVIHRDFKPGNVLVGETGRICVFDFGLARAAGEAEATAGPANAPDSPLDPLSSSLVSGPLTRVGTVVGTPAYMAPEQRGGAAIDERADQFSFCVALYEGLYGNRPFSGDNLFALEAAKATGRVDPPRRAVKVPPAIHRAILRGLSPEPGDRWPSMRALLDALERPLRRDRRRWILAGGALVGAIVGGIALAGTFGGPALCTGAAEALAPTWSPERRAALDAAFAATGLPYATDAATRTGAGIDDWADAWSAGHTDACAAANIRGEQSHDLLDMRMLCLEERRHELEALLGVLAGADADAVEHAHDAVEALPSPARCADLAALRADVAPPPRELAEAVKSLRDELSRAAAEAAAGHDAAGLTLMRAAEQRSRDLGYRPLRAEILADLGEQLFVTSNYDEAAPVLAEAYFEALAAGHDRLAFETANNLAGRIAHTLLRPDDGQPWLRHAEALYERLARPPGFAGNLERRRGQLAEVNRDYDAALDHLRRALGDMPERSARAIATRQSIGHLHLALGQLDAAHEIFEQLLSLRREVYGADHPNNAHSLTDLGNVATLRGDFDTAERHHRAALAILRAALPPRHDRLAFPLSSLADIAAQRGELNAALDFFEEARAIWEHNLGPQSTRVAAMLERLASVQFVRGELGLAEQHATRALAIWGAGQSPDPQGTVLARLTLAQIEHERGNHAATRDHADAALPLAVSVLGEDNLYTAVSRAVRAMGLVGLGDLSAAEREADAAVASIERRYGADSVWLAEALMPRAEVRQAQGRVDEARRDLERCLQLLNPNDAPFQRANAEFQLAQVLWGIRGERARARELAESARALLQKAGARHHRAKVELWLAQHPA</sequence>